<dbReference type="EMBL" id="BMNT01000001">
    <property type="protein sequence ID" value="GGK61372.1"/>
    <property type="molecule type" value="Genomic_DNA"/>
</dbReference>
<evidence type="ECO:0000313" key="2">
    <source>
        <dbReference type="EMBL" id="GGK61372.1"/>
    </source>
</evidence>
<sequence>MKVLLTGAAGFIGRHLAAALDGHDVAAVDVLRGSNALDVFRRSDRHFDLVLHCAAVQPHRSAIDSSPATVGAGCLELDAAMFAWAARTRPGRVIYFSSSAAYPISLQRSGMEVRLHESHIWLDRPEQPDAIYGWVKLTGEQLARRYREQGGAVTVVRPFSGYGEDQGERFPFGAFQSRAQRHEDPFTIWGDGTQVRDWIHVDDLVGAVLVAAREGVDGPVNLGTGIGTSMTELAELFAKEASYSPAVDYKADAPAGVAYRVCDPTRMLDFYEPRVSLAEGVHRAMGAA</sequence>
<comment type="caution">
    <text evidence="2">The sequence shown here is derived from an EMBL/GenBank/DDBJ whole genome shotgun (WGS) entry which is preliminary data.</text>
</comment>
<dbReference type="PANTHER" id="PTHR43245:SF53">
    <property type="entry name" value="EPIMERASE-RELATED"/>
    <property type="match status" value="1"/>
</dbReference>
<protein>
    <submittedName>
        <fullName evidence="2">Epimerase</fullName>
    </submittedName>
</protein>
<dbReference type="SUPFAM" id="SSF51735">
    <property type="entry name" value="NAD(P)-binding Rossmann-fold domains"/>
    <property type="match status" value="1"/>
</dbReference>
<evidence type="ECO:0000313" key="3">
    <source>
        <dbReference type="Proteomes" id="UP000645217"/>
    </source>
</evidence>
<organism evidence="2 3">
    <name type="scientific">Sphaerisporangium melleum</name>
    <dbReference type="NCBI Taxonomy" id="321316"/>
    <lineage>
        <taxon>Bacteria</taxon>
        <taxon>Bacillati</taxon>
        <taxon>Actinomycetota</taxon>
        <taxon>Actinomycetes</taxon>
        <taxon>Streptosporangiales</taxon>
        <taxon>Streptosporangiaceae</taxon>
        <taxon>Sphaerisporangium</taxon>
    </lineage>
</organism>
<name>A0A917QNN2_9ACTN</name>
<proteinExistence type="predicted"/>
<dbReference type="RefSeq" id="WP_189160874.1">
    <property type="nucleotide sequence ID" value="NZ_BMNT01000001.1"/>
</dbReference>
<reference evidence="2" key="1">
    <citation type="journal article" date="2014" name="Int. J. Syst. Evol. Microbiol.">
        <title>Complete genome sequence of Corynebacterium casei LMG S-19264T (=DSM 44701T), isolated from a smear-ripened cheese.</title>
        <authorList>
            <consortium name="US DOE Joint Genome Institute (JGI-PGF)"/>
            <person name="Walter F."/>
            <person name="Albersmeier A."/>
            <person name="Kalinowski J."/>
            <person name="Ruckert C."/>
        </authorList>
    </citation>
    <scope>NUCLEOTIDE SEQUENCE</scope>
    <source>
        <strain evidence="2">JCM 13064</strain>
    </source>
</reference>
<dbReference type="PANTHER" id="PTHR43245">
    <property type="entry name" value="BIFUNCTIONAL POLYMYXIN RESISTANCE PROTEIN ARNA"/>
    <property type="match status" value="1"/>
</dbReference>
<dbReference type="Gene3D" id="3.90.25.10">
    <property type="entry name" value="UDP-galactose 4-epimerase, domain 1"/>
    <property type="match status" value="1"/>
</dbReference>
<gene>
    <name evidence="2" type="ORF">GCM10007964_00650</name>
</gene>
<accession>A0A917QNN2</accession>
<dbReference type="Proteomes" id="UP000645217">
    <property type="component" value="Unassembled WGS sequence"/>
</dbReference>
<evidence type="ECO:0000259" key="1">
    <source>
        <dbReference type="Pfam" id="PF01370"/>
    </source>
</evidence>
<dbReference type="Pfam" id="PF01370">
    <property type="entry name" value="Epimerase"/>
    <property type="match status" value="1"/>
</dbReference>
<feature type="domain" description="NAD-dependent epimerase/dehydratase" evidence="1">
    <location>
        <begin position="3"/>
        <end position="222"/>
    </location>
</feature>
<dbReference type="Gene3D" id="3.40.50.720">
    <property type="entry name" value="NAD(P)-binding Rossmann-like Domain"/>
    <property type="match status" value="1"/>
</dbReference>
<dbReference type="InterPro" id="IPR001509">
    <property type="entry name" value="Epimerase_deHydtase"/>
</dbReference>
<dbReference type="InterPro" id="IPR036291">
    <property type="entry name" value="NAD(P)-bd_dom_sf"/>
</dbReference>
<reference evidence="2" key="2">
    <citation type="submission" date="2020-09" db="EMBL/GenBank/DDBJ databases">
        <authorList>
            <person name="Sun Q."/>
            <person name="Ohkuma M."/>
        </authorList>
    </citation>
    <scope>NUCLEOTIDE SEQUENCE</scope>
    <source>
        <strain evidence="2">JCM 13064</strain>
    </source>
</reference>
<dbReference type="InterPro" id="IPR050177">
    <property type="entry name" value="Lipid_A_modif_metabolic_enz"/>
</dbReference>
<dbReference type="AlphaFoldDB" id="A0A917QNN2"/>
<keyword evidence="3" id="KW-1185">Reference proteome</keyword>